<proteinExistence type="predicted"/>
<dbReference type="EMBL" id="JARBJD010000237">
    <property type="protein sequence ID" value="KAK2946110.1"/>
    <property type="molecule type" value="Genomic_DNA"/>
</dbReference>
<gene>
    <name evidence="2" type="ORF">BLNAU_18952</name>
</gene>
<feature type="compositionally biased region" description="Low complexity" evidence="1">
    <location>
        <begin position="9"/>
        <end position="32"/>
    </location>
</feature>
<dbReference type="Proteomes" id="UP001281761">
    <property type="component" value="Unassembled WGS sequence"/>
</dbReference>
<evidence type="ECO:0000313" key="3">
    <source>
        <dbReference type="Proteomes" id="UP001281761"/>
    </source>
</evidence>
<evidence type="ECO:0000256" key="1">
    <source>
        <dbReference type="SAM" id="MobiDB-lite"/>
    </source>
</evidence>
<accession>A0ABQ9X322</accession>
<name>A0ABQ9X322_9EUKA</name>
<protein>
    <submittedName>
        <fullName evidence="2">Uncharacterized protein</fullName>
    </submittedName>
</protein>
<comment type="caution">
    <text evidence="2">The sequence shown here is derived from an EMBL/GenBank/DDBJ whole genome shotgun (WGS) entry which is preliminary data.</text>
</comment>
<sequence length="105" mass="11830">MSHIPNFRSSPLLSQPSHSSPTNPLQSPLPHRSSSHPRLSHSLLTSLFSLLPHKRASTILPPRPTPHFTTHPQVPILSSSLRQRFNLWTSLAQNLLLRKHCPTSR</sequence>
<reference evidence="2 3" key="1">
    <citation type="journal article" date="2022" name="bioRxiv">
        <title>Genomics of Preaxostyla Flagellates Illuminates Evolutionary Transitions and the Path Towards Mitochondrial Loss.</title>
        <authorList>
            <person name="Novak L.V.F."/>
            <person name="Treitli S.C."/>
            <person name="Pyrih J."/>
            <person name="Halakuc P."/>
            <person name="Pipaliya S.V."/>
            <person name="Vacek V."/>
            <person name="Brzon O."/>
            <person name="Soukal P."/>
            <person name="Eme L."/>
            <person name="Dacks J.B."/>
            <person name="Karnkowska A."/>
            <person name="Elias M."/>
            <person name="Hampl V."/>
        </authorList>
    </citation>
    <scope>NUCLEOTIDE SEQUENCE [LARGE SCALE GENOMIC DNA]</scope>
    <source>
        <strain evidence="2">NAU3</strain>
        <tissue evidence="2">Gut</tissue>
    </source>
</reference>
<keyword evidence="3" id="KW-1185">Reference proteome</keyword>
<evidence type="ECO:0000313" key="2">
    <source>
        <dbReference type="EMBL" id="KAK2946110.1"/>
    </source>
</evidence>
<organism evidence="2 3">
    <name type="scientific">Blattamonas nauphoetae</name>
    <dbReference type="NCBI Taxonomy" id="2049346"/>
    <lineage>
        <taxon>Eukaryota</taxon>
        <taxon>Metamonada</taxon>
        <taxon>Preaxostyla</taxon>
        <taxon>Oxymonadida</taxon>
        <taxon>Blattamonas</taxon>
    </lineage>
</organism>
<feature type="region of interest" description="Disordered" evidence="1">
    <location>
        <begin position="1"/>
        <end position="38"/>
    </location>
</feature>